<dbReference type="RefSeq" id="WP_324670229.1">
    <property type="nucleotide sequence ID" value="NZ_CP141614.1"/>
</dbReference>
<dbReference type="EMBL" id="CP141614">
    <property type="protein sequence ID" value="WRP15821.1"/>
    <property type="molecule type" value="Genomic_DNA"/>
</dbReference>
<dbReference type="SUPFAM" id="SSF142823">
    <property type="entry name" value="ComB-like"/>
    <property type="match status" value="1"/>
</dbReference>
<keyword evidence="9" id="KW-1185">Reference proteome</keyword>
<keyword evidence="6" id="KW-0460">Magnesium</keyword>
<evidence type="ECO:0000256" key="1">
    <source>
        <dbReference type="ARBA" id="ARBA00001946"/>
    </source>
</evidence>
<proteinExistence type="inferred from homology"/>
<comment type="cofactor">
    <cofactor evidence="1">
        <name>Mg(2+)</name>
        <dbReference type="ChEBI" id="CHEBI:18420"/>
    </cofactor>
</comment>
<dbReference type="Proteomes" id="UP001333102">
    <property type="component" value="Chromosome"/>
</dbReference>
<evidence type="ECO:0000256" key="4">
    <source>
        <dbReference type="ARBA" id="ARBA00021948"/>
    </source>
</evidence>
<dbReference type="InterPro" id="IPR036702">
    <property type="entry name" value="ComB-like_sf"/>
</dbReference>
<protein>
    <recommendedName>
        <fullName evidence="4">Probable 2-phosphosulfolactate phosphatase</fullName>
        <ecNumber evidence="3">3.1.3.71</ecNumber>
    </recommendedName>
</protein>
<evidence type="ECO:0000313" key="9">
    <source>
        <dbReference type="Proteomes" id="UP001333102"/>
    </source>
</evidence>
<gene>
    <name evidence="8" type="ORF">VLY81_06620</name>
</gene>
<dbReference type="Gene3D" id="3.90.1560.10">
    <property type="entry name" value="ComB-like"/>
    <property type="match status" value="1"/>
</dbReference>
<name>A0ABZ1BSP8_9FIRM</name>
<evidence type="ECO:0000256" key="2">
    <source>
        <dbReference type="ARBA" id="ARBA00009997"/>
    </source>
</evidence>
<dbReference type="PANTHER" id="PTHR37311:SF1">
    <property type="entry name" value="2-PHOSPHOSULFOLACTATE PHOSPHATASE-RELATED"/>
    <property type="match status" value="1"/>
</dbReference>
<dbReference type="InterPro" id="IPR005238">
    <property type="entry name" value="ComB-like"/>
</dbReference>
<organism evidence="8 9">
    <name type="scientific">Geochorda subterranea</name>
    <dbReference type="NCBI Taxonomy" id="3109564"/>
    <lineage>
        <taxon>Bacteria</taxon>
        <taxon>Bacillati</taxon>
        <taxon>Bacillota</taxon>
        <taxon>Limnochordia</taxon>
        <taxon>Limnochordales</taxon>
        <taxon>Geochordaceae</taxon>
        <taxon>Geochorda</taxon>
    </lineage>
</organism>
<evidence type="ECO:0000256" key="5">
    <source>
        <dbReference type="ARBA" id="ARBA00022801"/>
    </source>
</evidence>
<evidence type="ECO:0000256" key="6">
    <source>
        <dbReference type="ARBA" id="ARBA00022842"/>
    </source>
</evidence>
<dbReference type="Pfam" id="PF04029">
    <property type="entry name" value="2-ph_phosp"/>
    <property type="match status" value="1"/>
</dbReference>
<keyword evidence="5" id="KW-0378">Hydrolase</keyword>
<comment type="similarity">
    <text evidence="2">Belongs to the ComB family.</text>
</comment>
<evidence type="ECO:0000313" key="8">
    <source>
        <dbReference type="EMBL" id="WRP15821.1"/>
    </source>
</evidence>
<dbReference type="EC" id="3.1.3.71" evidence="3"/>
<evidence type="ECO:0000256" key="7">
    <source>
        <dbReference type="ARBA" id="ARBA00033711"/>
    </source>
</evidence>
<reference evidence="9" key="1">
    <citation type="submission" date="2023-12" db="EMBL/GenBank/DDBJ databases">
        <title>Novel isolates from deep terrestrial aquifers shed light on the physiology and ecology of the class Limnochordia.</title>
        <authorList>
            <person name="Karnachuk O.V."/>
            <person name="Lukina A.P."/>
            <person name="Avakyan M.R."/>
            <person name="Kadnikov V."/>
            <person name="Begmatov S."/>
            <person name="Beletsky A.V."/>
            <person name="Mardanov A.V."/>
            <person name="Ravin N.V."/>
        </authorList>
    </citation>
    <scope>NUCLEOTIDE SEQUENCE [LARGE SCALE GENOMIC DNA]</scope>
    <source>
        <strain evidence="9">LN</strain>
    </source>
</reference>
<comment type="catalytic activity">
    <reaction evidence="7">
        <text>(2R)-O-phospho-3-sulfolactate + H2O = (2R)-3-sulfolactate + phosphate</text>
        <dbReference type="Rhea" id="RHEA:23416"/>
        <dbReference type="ChEBI" id="CHEBI:15377"/>
        <dbReference type="ChEBI" id="CHEBI:15597"/>
        <dbReference type="ChEBI" id="CHEBI:43474"/>
        <dbReference type="ChEBI" id="CHEBI:58738"/>
        <dbReference type="EC" id="3.1.3.71"/>
    </reaction>
</comment>
<evidence type="ECO:0000256" key="3">
    <source>
        <dbReference type="ARBA" id="ARBA00012953"/>
    </source>
</evidence>
<sequence length="257" mass="27677">MEIRRTRLLAGAVEAEGVVVIIDVFRAFSVSAYAAALGARPVLAVAEKERGWALRERYPDAVLSGEAGAWPLPGYDMGNSPSELLRAVAGGLRLAGRPFVQRTGAGTQGVIFSRKARRTYVASLANAVATALAIRRLEPARVTLVAMGRAAREPTEEDELCAEAIEAHLRGDRWPAAQRLGELWATRRVQGLLAGELPPFPPSDVPLCLAYNLFDFALRARRVGDVAVIRPIRVPEARLYPATVPDRPVGPTGRGSP</sequence>
<accession>A0ABZ1BSP8</accession>
<dbReference type="PANTHER" id="PTHR37311">
    <property type="entry name" value="2-PHOSPHOSULFOLACTATE PHOSPHATASE-RELATED"/>
    <property type="match status" value="1"/>
</dbReference>